<accession>A0A564YJ83</accession>
<protein>
    <submittedName>
        <fullName evidence="1">Uncharacterized protein</fullName>
    </submittedName>
</protein>
<organism evidence="1 2">
    <name type="scientific">Hymenolepis diminuta</name>
    <name type="common">Rat tapeworm</name>
    <dbReference type="NCBI Taxonomy" id="6216"/>
    <lineage>
        <taxon>Eukaryota</taxon>
        <taxon>Metazoa</taxon>
        <taxon>Spiralia</taxon>
        <taxon>Lophotrochozoa</taxon>
        <taxon>Platyhelminthes</taxon>
        <taxon>Cestoda</taxon>
        <taxon>Eucestoda</taxon>
        <taxon>Cyclophyllidea</taxon>
        <taxon>Hymenolepididae</taxon>
        <taxon>Hymenolepis</taxon>
    </lineage>
</organism>
<reference evidence="1 2" key="1">
    <citation type="submission" date="2019-07" db="EMBL/GenBank/DDBJ databases">
        <authorList>
            <person name="Jastrzebski P J."/>
            <person name="Paukszto L."/>
            <person name="Jastrzebski P J."/>
        </authorList>
    </citation>
    <scope>NUCLEOTIDE SEQUENCE [LARGE SCALE GENOMIC DNA]</scope>
    <source>
        <strain evidence="1 2">WMS-il1</strain>
    </source>
</reference>
<dbReference type="EMBL" id="CABIJS010000222">
    <property type="protein sequence ID" value="VUZ46663.1"/>
    <property type="molecule type" value="Genomic_DNA"/>
</dbReference>
<evidence type="ECO:0000313" key="1">
    <source>
        <dbReference type="EMBL" id="VUZ46663.1"/>
    </source>
</evidence>
<dbReference type="AlphaFoldDB" id="A0A564YJ83"/>
<name>A0A564YJ83_HYMDI</name>
<evidence type="ECO:0000313" key="2">
    <source>
        <dbReference type="Proteomes" id="UP000321570"/>
    </source>
</evidence>
<keyword evidence="2" id="KW-1185">Reference proteome</keyword>
<gene>
    <name evidence="1" type="ORF">WMSIL1_LOCUS6267</name>
</gene>
<sequence length="76" mass="8567">MDSIKIAKIKAIVRTIMGQLKLSKPDRAPENYIKNVGEFHHESSGLRPACYAEILLKLLSVLDKNPDVIQHNLVDE</sequence>
<dbReference type="Proteomes" id="UP000321570">
    <property type="component" value="Unassembled WGS sequence"/>
</dbReference>
<proteinExistence type="predicted"/>